<organism evidence="1">
    <name type="scientific">Pyricularia oryzae (strain Y34)</name>
    <name type="common">Rice blast fungus</name>
    <name type="synonym">Magnaporthe oryzae</name>
    <dbReference type="NCBI Taxonomy" id="1143189"/>
    <lineage>
        <taxon>Eukaryota</taxon>
        <taxon>Fungi</taxon>
        <taxon>Dikarya</taxon>
        <taxon>Ascomycota</taxon>
        <taxon>Pezizomycotina</taxon>
        <taxon>Sordariomycetes</taxon>
        <taxon>Sordariomycetidae</taxon>
        <taxon>Magnaporthales</taxon>
        <taxon>Pyriculariaceae</taxon>
        <taxon>Pyricularia</taxon>
    </lineage>
</organism>
<reference evidence="1" key="1">
    <citation type="journal article" date="2012" name="PLoS Genet.">
        <title>Comparative analysis of the genomes of two field isolates of the rice blast fungus Magnaporthe oryzae.</title>
        <authorList>
            <person name="Xue M."/>
            <person name="Yang J."/>
            <person name="Li Z."/>
            <person name="Hu S."/>
            <person name="Yao N."/>
            <person name="Dean R.A."/>
            <person name="Zhao W."/>
            <person name="Shen M."/>
            <person name="Zhang H."/>
            <person name="Li C."/>
            <person name="Liu L."/>
            <person name="Cao L."/>
            <person name="Xu X."/>
            <person name="Xing Y."/>
            <person name="Hsiang T."/>
            <person name="Zhang Z."/>
            <person name="Xu J.R."/>
            <person name="Peng Y.L."/>
        </authorList>
    </citation>
    <scope>NUCLEOTIDE SEQUENCE</scope>
    <source>
        <strain evidence="1">Y34</strain>
    </source>
</reference>
<accession>A0AA97NUB2</accession>
<protein>
    <submittedName>
        <fullName evidence="1">Uncharacterized protein</fullName>
    </submittedName>
</protein>
<gene>
    <name evidence="1" type="ORF">OOU_Y34scaffold00654g5</name>
</gene>
<dbReference type="Proteomes" id="UP000011086">
    <property type="component" value="Unassembled WGS sequence"/>
</dbReference>
<evidence type="ECO:0000313" key="1">
    <source>
        <dbReference type="EMBL" id="ELQ36549.1"/>
    </source>
</evidence>
<dbReference type="EMBL" id="JH793506">
    <property type="protein sequence ID" value="ELQ36549.1"/>
    <property type="molecule type" value="Genomic_DNA"/>
</dbReference>
<proteinExistence type="predicted"/>
<sequence length="25" mass="2769">MDDGQELAMQSNVTQLFSNQKAVVD</sequence>
<name>A0AA97NUB2_PYRO3</name>
<dbReference type="AlphaFoldDB" id="A0AA97NUB2"/>